<dbReference type="AlphaFoldDB" id="W0PGE9"/>
<dbReference type="PROSITE" id="PS00687">
    <property type="entry name" value="ALDEHYDE_DEHYDR_GLU"/>
    <property type="match status" value="1"/>
</dbReference>
<accession>W0PGE9</accession>
<keyword evidence="2 4" id="KW-0560">Oxidoreductase</keyword>
<dbReference type="KEGG" id="amim:MIM_c20990"/>
<evidence type="ECO:0000313" key="7">
    <source>
        <dbReference type="Proteomes" id="UP000019095"/>
    </source>
</evidence>
<dbReference type="InterPro" id="IPR016162">
    <property type="entry name" value="Ald_DH_N"/>
</dbReference>
<dbReference type="STRING" id="1247726.MIM_c20990"/>
<dbReference type="InterPro" id="IPR016163">
    <property type="entry name" value="Ald_DH_C"/>
</dbReference>
<dbReference type="EC" id="1.2.1.8" evidence="6"/>
<gene>
    <name evidence="6" type="primary">betB</name>
    <name evidence="6" type="ORF">MIM_c20990</name>
</gene>
<dbReference type="HOGENOM" id="CLU_005391_0_0_4"/>
<evidence type="ECO:0000313" key="6">
    <source>
        <dbReference type="EMBL" id="AHG64178.1"/>
    </source>
</evidence>
<dbReference type="PANTHER" id="PTHR11699">
    <property type="entry name" value="ALDEHYDE DEHYDROGENASE-RELATED"/>
    <property type="match status" value="1"/>
</dbReference>
<proteinExistence type="inferred from homology"/>
<evidence type="ECO:0000259" key="5">
    <source>
        <dbReference type="Pfam" id="PF00171"/>
    </source>
</evidence>
<keyword evidence="7" id="KW-1185">Reference proteome</keyword>
<sequence>MNQFKTIPAATGRMLIEGQLSESLGGKWITCISPSTGADIGKVPDGTTGDVERAVSAAQSAQTNWAALSVAQRAHYLLKLADALAASTDELLAIEVASTGNSITGMKGDISSCIERLRYFAGLGYELQGNTIPESSNKLNLTLREPYGVVGRIVAFNHPLAMAVHGIASPLVAGNTVILKPSEQCPLSATLLGEIASKVLPAGVLSIVTGGAEVGNAIVRHPQVKRLSFVGSVRTGLAIQRAAAEVAVKSISLELGGKNPFIVFPDAPIEQVAKAAVLGMNFIWQGQSCSSTSRLFVHDSIYDEVVQHVTEHVRAIRIGDPFEDDTQMGAIVSQAHLASIENYVRIGQDEGARLVAGGKRPTGTGFEKGNWFEPTVFSEVRQDMRVAREEIFGPILSILRWSDTDEVIDMANSVEYGLTAAVWTSDITKAITTAKRLQSGYIWINGVNTHVRSVPFGGYKNSGTGRERGIEELYSYTEEKSIQITL</sequence>
<dbReference type="InterPro" id="IPR016161">
    <property type="entry name" value="Ald_DH/histidinol_DH"/>
</dbReference>
<dbReference type="RefSeq" id="WP_025372815.1">
    <property type="nucleotide sequence ID" value="NZ_CP003915.1"/>
</dbReference>
<reference evidence="6 7" key="1">
    <citation type="journal article" date="2014" name="Microbiology">
        <title>Unravelling the complete genome sequence of Advenella mimigardefordensis strain DPN7T and novel insights in the catabolism of the xenobiotic polythioester precursor 3,3'-dithiodipropionate.</title>
        <authorList>
            <person name="Wubbeler J.H."/>
            <person name="Hiessl S."/>
            <person name="Schuldes J."/>
            <person name="Thurmer A."/>
            <person name="Daniel R."/>
            <person name="Steinbuchel A."/>
        </authorList>
    </citation>
    <scope>NUCLEOTIDE SEQUENCE [LARGE SCALE GENOMIC DNA]</scope>
    <source>
        <strain evidence="7">DSM 17166 / LMG 22922 / DPN7</strain>
    </source>
</reference>
<comment type="similarity">
    <text evidence="1 4">Belongs to the aldehyde dehydrogenase family.</text>
</comment>
<organism evidence="6 7">
    <name type="scientific">Advenella mimigardefordensis (strain DSM 17166 / LMG 22922 / DPN7)</name>
    <dbReference type="NCBI Taxonomy" id="1247726"/>
    <lineage>
        <taxon>Bacteria</taxon>
        <taxon>Pseudomonadati</taxon>
        <taxon>Pseudomonadota</taxon>
        <taxon>Betaproteobacteria</taxon>
        <taxon>Burkholderiales</taxon>
        <taxon>Alcaligenaceae</taxon>
    </lineage>
</organism>
<dbReference type="Gene3D" id="3.40.605.10">
    <property type="entry name" value="Aldehyde Dehydrogenase, Chain A, domain 1"/>
    <property type="match status" value="1"/>
</dbReference>
<dbReference type="SUPFAM" id="SSF53720">
    <property type="entry name" value="ALDH-like"/>
    <property type="match status" value="1"/>
</dbReference>
<feature type="active site" evidence="3">
    <location>
        <position position="254"/>
    </location>
</feature>
<dbReference type="Proteomes" id="UP000019095">
    <property type="component" value="Chromosome"/>
</dbReference>
<dbReference type="InterPro" id="IPR015590">
    <property type="entry name" value="Aldehyde_DH_dom"/>
</dbReference>
<evidence type="ECO:0000256" key="4">
    <source>
        <dbReference type="RuleBase" id="RU003345"/>
    </source>
</evidence>
<dbReference type="PATRIC" id="fig|1247726.3.peg.2308"/>
<dbReference type="FunFam" id="3.40.605.10:FF:000007">
    <property type="entry name" value="NAD/NADP-dependent betaine aldehyde dehydrogenase"/>
    <property type="match status" value="1"/>
</dbReference>
<dbReference type="Pfam" id="PF00171">
    <property type="entry name" value="Aldedh"/>
    <property type="match status" value="1"/>
</dbReference>
<evidence type="ECO:0000256" key="1">
    <source>
        <dbReference type="ARBA" id="ARBA00009986"/>
    </source>
</evidence>
<evidence type="ECO:0000256" key="2">
    <source>
        <dbReference type="ARBA" id="ARBA00023002"/>
    </source>
</evidence>
<dbReference type="FunFam" id="3.40.309.10:FF:000012">
    <property type="entry name" value="Betaine aldehyde dehydrogenase"/>
    <property type="match status" value="1"/>
</dbReference>
<dbReference type="GO" id="GO:0008802">
    <property type="term" value="F:betaine-aldehyde dehydrogenase (NAD+) activity"/>
    <property type="evidence" value="ECO:0007669"/>
    <property type="project" value="UniProtKB-EC"/>
</dbReference>
<dbReference type="EMBL" id="CP003915">
    <property type="protein sequence ID" value="AHG64178.1"/>
    <property type="molecule type" value="Genomic_DNA"/>
</dbReference>
<dbReference type="InterPro" id="IPR029510">
    <property type="entry name" value="Ald_DH_CS_GLU"/>
</dbReference>
<protein>
    <submittedName>
        <fullName evidence="6">Betaine aldehyde dehydrogenase</fullName>
        <ecNumber evidence="6">1.2.1.8</ecNumber>
    </submittedName>
</protein>
<dbReference type="eggNOG" id="COG1012">
    <property type="taxonomic scope" value="Bacteria"/>
</dbReference>
<name>W0PGE9_ADVMD</name>
<evidence type="ECO:0000256" key="3">
    <source>
        <dbReference type="PROSITE-ProRule" id="PRU10007"/>
    </source>
</evidence>
<dbReference type="OrthoDB" id="6187633at2"/>
<dbReference type="Gene3D" id="3.40.309.10">
    <property type="entry name" value="Aldehyde Dehydrogenase, Chain A, domain 2"/>
    <property type="match status" value="1"/>
</dbReference>
<feature type="domain" description="Aldehyde dehydrogenase" evidence="5">
    <location>
        <begin position="27"/>
        <end position="482"/>
    </location>
</feature>